<dbReference type="EMBL" id="FO082056">
    <property type="protein sequence ID" value="CCE79078.1"/>
    <property type="molecule type" value="Genomic_DNA"/>
</dbReference>
<dbReference type="FunCoup" id="G8YSF5">
    <property type="interactions" value="2002"/>
</dbReference>
<dbReference type="PANTHER" id="PTHR19980:SF0">
    <property type="entry name" value="CLEAVAGE STIMULATION FACTOR SUBUNIT 3"/>
    <property type="match status" value="1"/>
</dbReference>
<evidence type="ECO:0000256" key="5">
    <source>
        <dbReference type="SAM" id="Coils"/>
    </source>
</evidence>
<keyword evidence="10" id="KW-1185">Reference proteome</keyword>
<dbReference type="OrthoDB" id="26282at2759"/>
<feature type="region of interest" description="Disordered" evidence="6">
    <location>
        <begin position="374"/>
        <end position="425"/>
    </location>
</feature>
<dbReference type="GO" id="GO:0180010">
    <property type="term" value="P:co-transcriptional mRNA 3'-end processing, cleavage and polyadenylation pathway"/>
    <property type="evidence" value="ECO:0007669"/>
    <property type="project" value="UniProtKB-UniRule"/>
</dbReference>
<dbReference type="AlphaFoldDB" id="G8YSF5"/>
<evidence type="ECO:0000256" key="1">
    <source>
        <dbReference type="ARBA" id="ARBA00022737"/>
    </source>
</evidence>
<evidence type="ECO:0000313" key="8">
    <source>
        <dbReference type="EMBL" id="CCE78492.1"/>
    </source>
</evidence>
<evidence type="ECO:0000313" key="10">
    <source>
        <dbReference type="Proteomes" id="UP000005222"/>
    </source>
</evidence>
<keyword evidence="4" id="KW-0507">mRNA processing</keyword>
<keyword evidence="5" id="KW-0175">Coiled coil</keyword>
<feature type="compositionally biased region" description="Basic and acidic residues" evidence="6">
    <location>
        <begin position="416"/>
        <end position="425"/>
    </location>
</feature>
<feature type="compositionally biased region" description="Polar residues" evidence="6">
    <location>
        <begin position="382"/>
        <end position="392"/>
    </location>
</feature>
<evidence type="ECO:0000256" key="6">
    <source>
        <dbReference type="SAM" id="MobiDB-lite"/>
    </source>
</evidence>
<dbReference type="GO" id="GO:0005634">
    <property type="term" value="C:nucleus"/>
    <property type="evidence" value="ECO:0007669"/>
    <property type="project" value="UniProtKB-SubCell"/>
</dbReference>
<proteinExistence type="predicted"/>
<gene>
    <name evidence="8" type="primary">Piso0_001115</name>
    <name evidence="8" type="ORF">GNLVRS01_PISO0C11222g</name>
    <name evidence="9" type="ORF">GNLVRS01_PISO0D11289g</name>
</gene>
<reference evidence="8" key="1">
    <citation type="submission" date="2011-10" db="EMBL/GenBank/DDBJ databases">
        <authorList>
            <person name="Genoscope - CEA"/>
        </authorList>
    </citation>
    <scope>NUCLEOTIDE SEQUENCE</scope>
</reference>
<name>G8YSF5_PICSO</name>
<dbReference type="STRING" id="559304.G8YSF5"/>
<evidence type="ECO:0000256" key="3">
    <source>
        <dbReference type="ARBA" id="ARBA00026188"/>
    </source>
</evidence>
<dbReference type="OMA" id="PKRQYFK"/>
<comment type="subcellular location">
    <subcellularLocation>
        <location evidence="4">Nucleus</location>
    </subcellularLocation>
    <subcellularLocation>
        <location evidence="4">Cytoplasm</location>
    </subcellularLocation>
    <text evidence="4">Nucleus and/or cytoplasm.</text>
</comment>
<dbReference type="InterPro" id="IPR003107">
    <property type="entry name" value="HAT"/>
</dbReference>
<feature type="domain" description="Suppressor of forked" evidence="7">
    <location>
        <begin position="15"/>
        <end position="639"/>
    </location>
</feature>
<accession>G8YSF5</accession>
<dbReference type="eggNOG" id="KOG1914">
    <property type="taxonomic scope" value="Eukaryota"/>
</dbReference>
<evidence type="ECO:0000259" key="7">
    <source>
        <dbReference type="Pfam" id="PF05843"/>
    </source>
</evidence>
<keyword evidence="2 4" id="KW-0539">Nucleus</keyword>
<dbReference type="GO" id="GO:0005737">
    <property type="term" value="C:cytoplasm"/>
    <property type="evidence" value="ECO:0007669"/>
    <property type="project" value="UniProtKB-SubCell"/>
</dbReference>
<evidence type="ECO:0000256" key="2">
    <source>
        <dbReference type="ARBA" id="ARBA00023242"/>
    </source>
</evidence>
<dbReference type="EMBL" id="FO082057">
    <property type="protein sequence ID" value="CCE78492.1"/>
    <property type="molecule type" value="Genomic_DNA"/>
</dbReference>
<dbReference type="InterPro" id="IPR045243">
    <property type="entry name" value="Rna14-like"/>
</dbReference>
<dbReference type="InterPro" id="IPR008847">
    <property type="entry name" value="Suf"/>
</dbReference>
<dbReference type="SUPFAM" id="SSF48452">
    <property type="entry name" value="TPR-like"/>
    <property type="match status" value="2"/>
</dbReference>
<feature type="region of interest" description="Disordered" evidence="6">
    <location>
        <begin position="649"/>
        <end position="695"/>
    </location>
</feature>
<reference evidence="10" key="2">
    <citation type="journal article" date="2012" name="G3 (Bethesda)">
        <title>Pichia sorbitophila, an interspecies yeast hybrid reveals early steps of genome resolution following polyploidization.</title>
        <authorList>
            <person name="Leh Louis V."/>
            <person name="Despons L."/>
            <person name="Friedrich A."/>
            <person name="Martin T."/>
            <person name="Durrens P."/>
            <person name="Casaregola S."/>
            <person name="Neuveglise C."/>
            <person name="Fairhead C."/>
            <person name="Marck C."/>
            <person name="Cruz J.A."/>
            <person name="Straub M.L."/>
            <person name="Kugler V."/>
            <person name="Sacerdot C."/>
            <person name="Uzunov Z."/>
            <person name="Thierry A."/>
            <person name="Weiss S."/>
            <person name="Bleykasten C."/>
            <person name="De Montigny J."/>
            <person name="Jacques N."/>
            <person name="Jung P."/>
            <person name="Lemaire M."/>
            <person name="Mallet S."/>
            <person name="Morel G."/>
            <person name="Richard G.F."/>
            <person name="Sarkar A."/>
            <person name="Savel G."/>
            <person name="Schacherer J."/>
            <person name="Seret M.L."/>
            <person name="Talla E."/>
            <person name="Samson G."/>
            <person name="Jubin C."/>
            <person name="Poulain J."/>
            <person name="Vacherie B."/>
            <person name="Barbe V."/>
            <person name="Pelletier E."/>
            <person name="Sherman D.J."/>
            <person name="Westhof E."/>
            <person name="Weissenbach J."/>
            <person name="Baret P.V."/>
            <person name="Wincker P."/>
            <person name="Gaillardin C."/>
            <person name="Dujon B."/>
            <person name="Souciet J.L."/>
        </authorList>
    </citation>
    <scope>NUCLEOTIDE SEQUENCE [LARGE SCALE GENOMIC DNA]</scope>
    <source>
        <strain evidence="10">ATCC MYA-4447 / BCRC 22081 / CBS 7064 / NBRC 10061 / NRRL Y-12695</strain>
    </source>
</reference>
<evidence type="ECO:0000256" key="4">
    <source>
        <dbReference type="RuleBase" id="RU369035"/>
    </source>
</evidence>
<dbReference type="Gene3D" id="1.25.40.1040">
    <property type="match status" value="2"/>
</dbReference>
<organism evidence="8 10">
    <name type="scientific">Pichia sorbitophila (strain ATCC MYA-4447 / BCRC 22081 / CBS 7064 / NBRC 10061 / NRRL Y-12695)</name>
    <name type="common">Hybrid yeast</name>
    <dbReference type="NCBI Taxonomy" id="559304"/>
    <lineage>
        <taxon>Eukaryota</taxon>
        <taxon>Fungi</taxon>
        <taxon>Dikarya</taxon>
        <taxon>Ascomycota</taxon>
        <taxon>Saccharomycotina</taxon>
        <taxon>Pichiomycetes</taxon>
        <taxon>Debaryomycetaceae</taxon>
        <taxon>Millerozyma</taxon>
    </lineage>
</organism>
<sequence>MFIHSEKKKRLSLDVIGQLEDDLEKNPLDYEKWNKLIQQVLTKDKEEQVRNVFNNYLNIFKFDGKQWCNYINYLLNRGEFQEVEHIFAKCLPMTDNVELCRLYVSYVRRTNDIITGGEKARGIVVQAFEFAVNKVGIDIASADLWNDYLEFLKSWTPAASWEQQQKVDMIRKVYKRYLVIPTEKIEAAWSVYTKWENEINTSTASKFIAEKSSEFMEARSWNTEWHNVTENSLRRDIIPYGLLDKKNTVNNQLKFWYNWLSLEKQNKLNLKDESQVQKRIEYFFKQAVTSLPFVPELWFKYNVFVTHSGSDINFNRCIEVLNDGLTLNPKSFLLTFQLSEMYEQDGNVEKAKEVFHKLINVLTRDYDDIKEKVDKISDHTQPDNAGQSNGSSKTEDDIEVDKTDDNDENDDNNENDVNRSSHRLTDEQATQLVKLQNNLENLNKAITLVYTKLMMCCKRTDGIKEARKVFIQARNVDFKSIGYEFYVENALMEYHSDNLKTANRVFEVGMKHFKKDGNFLLAYLNFLIMTNRGENIKVLFEQGVGSLLQDLKKTEEEIDSAKGMGVSPVLERNLRENYESKKDQMKRFMKTFSRHQSVYGDLDLVKSLDRRYEEYFQVDDALELFSDRYRGPSIDVIYNYDLAMDNKKRKNGEANGHSKKRNIDTPVVEEAPIEKHADPTPVSQEPQAPKSQAQSQNFVGLTTYNLLRVLPNSSYFGPQSDHGFDSEKLVELFSNIPDIPTD</sequence>
<dbReference type="SMART" id="SM00386">
    <property type="entry name" value="HAT"/>
    <property type="match status" value="6"/>
</dbReference>
<keyword evidence="4" id="KW-0963">Cytoplasm</keyword>
<dbReference type="InterPro" id="IPR011990">
    <property type="entry name" value="TPR-like_helical_dom_sf"/>
</dbReference>
<dbReference type="PANTHER" id="PTHR19980">
    <property type="entry name" value="RNA CLEAVAGE STIMULATION FACTOR"/>
    <property type="match status" value="1"/>
</dbReference>
<comment type="function">
    <text evidence="4">Component of the cleavage factor IA (CFIA) complex, which is involved in the endonucleolytic cleavage during polyadenylation-dependent pre-mRNA 3'-end formation.</text>
</comment>
<feature type="coiled-coil region" evidence="5">
    <location>
        <begin position="544"/>
        <end position="591"/>
    </location>
</feature>
<evidence type="ECO:0000313" key="9">
    <source>
        <dbReference type="EMBL" id="CCE79078.1"/>
    </source>
</evidence>
<dbReference type="Pfam" id="PF05843">
    <property type="entry name" value="Suf"/>
    <property type="match status" value="1"/>
</dbReference>
<dbReference type="GO" id="GO:0003729">
    <property type="term" value="F:mRNA binding"/>
    <property type="evidence" value="ECO:0007669"/>
    <property type="project" value="TreeGrafter"/>
</dbReference>
<dbReference type="InParanoid" id="G8YSF5"/>
<feature type="compositionally biased region" description="Polar residues" evidence="6">
    <location>
        <begin position="681"/>
        <end position="695"/>
    </location>
</feature>
<keyword evidence="1" id="KW-0677">Repeat</keyword>
<dbReference type="Proteomes" id="UP000005222">
    <property type="component" value="Chromosome C"/>
</dbReference>
<protein>
    <recommendedName>
        <fullName evidence="3 4">mRNA 3'-end-processing protein RNA14</fullName>
    </recommendedName>
</protein>
<feature type="coiled-coil region" evidence="5">
    <location>
        <begin position="425"/>
        <end position="452"/>
    </location>
</feature>
<dbReference type="HOGENOM" id="CLU_007630_0_1_1"/>
<feature type="compositionally biased region" description="Acidic residues" evidence="6">
    <location>
        <begin position="396"/>
        <end position="414"/>
    </location>
</feature>
<dbReference type="Proteomes" id="UP000005222">
    <property type="component" value="Chromosome D"/>
</dbReference>